<dbReference type="Proteomes" id="UP000187194">
    <property type="component" value="Unassembled WGS sequence"/>
</dbReference>
<proteinExistence type="predicted"/>
<dbReference type="CDD" id="cd14789">
    <property type="entry name" value="Tiki"/>
    <property type="match status" value="1"/>
</dbReference>
<sequence length="270" mass="29212">MPVLKVTAPNGQSSIFIGTLHVPVDGLNQPAPSIFAGARHYVVEHSGLSTLPADQGLGSGSARDWAKSLTDAEIDIYLQRAMCAGLSEKSARSWLNEPTPHEANTFAYTICPLPRHPMSRDVYLSSIAPAALAQHPEVLEDADWVELQRRKVPSSDDVSGFKWALAHDPKTVLEQTRDGLNAGNYDAIRAQVLESFGSAAAAAAYTKHMVDERNVAWLPRLDAILNDGHAVVVVGVMHFPGPNGLIALLRHRGYLVDAIEWPSMAPGDTR</sequence>
<evidence type="ECO:0008006" key="3">
    <source>
        <dbReference type="Google" id="ProtNLM"/>
    </source>
</evidence>
<evidence type="ECO:0000313" key="2">
    <source>
        <dbReference type="Proteomes" id="UP000187194"/>
    </source>
</evidence>
<dbReference type="EMBL" id="MTJZ01000012">
    <property type="protein sequence ID" value="OMG73017.1"/>
    <property type="molecule type" value="Genomic_DNA"/>
</dbReference>
<evidence type="ECO:0000313" key="1">
    <source>
        <dbReference type="EMBL" id="OMG73017.1"/>
    </source>
</evidence>
<organism evidence="1 2">
    <name type="scientific">Burkholderia ubonensis</name>
    <dbReference type="NCBI Taxonomy" id="101571"/>
    <lineage>
        <taxon>Bacteria</taxon>
        <taxon>Pseudomonadati</taxon>
        <taxon>Pseudomonadota</taxon>
        <taxon>Betaproteobacteria</taxon>
        <taxon>Burkholderiales</taxon>
        <taxon>Burkholderiaceae</taxon>
        <taxon>Burkholderia</taxon>
        <taxon>Burkholderia cepacia complex</taxon>
    </lineage>
</organism>
<reference evidence="1 2" key="1">
    <citation type="submission" date="2017-01" db="EMBL/GenBank/DDBJ databases">
        <title>Phylogeographic, genomic and meropenem susceptibility analysis of Burkholderia ubonensis.</title>
        <authorList>
            <person name="Price E.P."/>
            <person name="Sarovich D.S."/>
            <person name="Webb J.R."/>
            <person name="Hall C.M."/>
            <person name="Sahl J.W."/>
            <person name="Kaestli M."/>
            <person name="Mayo M."/>
            <person name="Harrington G."/>
            <person name="Baker A.L."/>
            <person name="Sidak-Loftis L.C."/>
            <person name="Lummis M."/>
            <person name="Schupp J.M."/>
            <person name="Gillece J.D."/>
            <person name="Tuanyok A."/>
            <person name="Warner J."/>
            <person name="Busch J.D."/>
            <person name="Keim P."/>
            <person name="Currie B.J."/>
            <person name="Wagner D.M."/>
        </authorList>
    </citation>
    <scope>NUCLEOTIDE SEQUENCE [LARGE SCALE GENOMIC DNA]</scope>
    <source>
        <strain evidence="1 2">A21</strain>
    </source>
</reference>
<name>A0A1R1JCG4_9BURK</name>
<comment type="caution">
    <text evidence="1">The sequence shown here is derived from an EMBL/GenBank/DDBJ whole genome shotgun (WGS) entry which is preliminary data.</text>
</comment>
<dbReference type="Pfam" id="PF01963">
    <property type="entry name" value="TraB_PrgY_gumN"/>
    <property type="match status" value="1"/>
</dbReference>
<dbReference type="InterPro" id="IPR002816">
    <property type="entry name" value="TraB/PrgY/GumN_fam"/>
</dbReference>
<protein>
    <recommendedName>
        <fullName evidence="3">Polysaccharide biosynthesis protein GumN</fullName>
    </recommendedName>
</protein>
<accession>A0A1R1JCG4</accession>
<dbReference type="AlphaFoldDB" id="A0A1R1JCG4"/>
<gene>
    <name evidence="1" type="ORF">BW685_12330</name>
</gene>